<protein>
    <submittedName>
        <fullName evidence="8">Ferredoxin</fullName>
    </submittedName>
</protein>
<keyword evidence="9" id="KW-1185">Reference proteome</keyword>
<evidence type="ECO:0000256" key="1">
    <source>
        <dbReference type="ARBA" id="ARBA00001927"/>
    </source>
</evidence>
<keyword evidence="7" id="KW-0003">3Fe-4S</keyword>
<evidence type="ECO:0000256" key="3">
    <source>
        <dbReference type="ARBA" id="ARBA00022723"/>
    </source>
</evidence>
<evidence type="ECO:0000313" key="8">
    <source>
        <dbReference type="EMBL" id="AOP47839.1"/>
    </source>
</evidence>
<evidence type="ECO:0000256" key="5">
    <source>
        <dbReference type="ARBA" id="ARBA00023004"/>
    </source>
</evidence>
<keyword evidence="2" id="KW-0813">Transport</keyword>
<evidence type="ECO:0000256" key="7">
    <source>
        <dbReference type="ARBA" id="ARBA00023291"/>
    </source>
</evidence>
<sequence length="70" mass="7868">MTSTRSLRIDRITCTGEGLCAELLPELIDLDEWGYPVLKDRAVPDQLRTHARRAVAACPRLALHTDRGRP</sequence>
<keyword evidence="4" id="KW-0249">Electron transport</keyword>
<comment type="cofactor">
    <cofactor evidence="1">
        <name>[3Fe-4S] cluster</name>
        <dbReference type="ChEBI" id="CHEBI:21137"/>
    </cofactor>
</comment>
<gene>
    <name evidence="8" type="ORF">SL103_17715</name>
</gene>
<dbReference type="EMBL" id="CP017157">
    <property type="protein sequence ID" value="AOP47839.1"/>
    <property type="molecule type" value="Genomic_DNA"/>
</dbReference>
<dbReference type="Proteomes" id="UP000094094">
    <property type="component" value="Chromosome"/>
</dbReference>
<reference evidence="8 9" key="1">
    <citation type="submission" date="2016-09" db="EMBL/GenBank/DDBJ databases">
        <title>Complete genome sequencing of Streptomyces lydicus 103 and metabolic pathways analysis of antibiotic biosynthesis.</title>
        <authorList>
            <person name="Jia N."/>
            <person name="Ding M.-Z."/>
            <person name="Gao F."/>
            <person name="Yuan Y.-J."/>
        </authorList>
    </citation>
    <scope>NUCLEOTIDE SEQUENCE [LARGE SCALE GENOMIC DNA]</scope>
    <source>
        <strain evidence="8 9">103</strain>
    </source>
</reference>
<dbReference type="PANTHER" id="PTHR36923:SF3">
    <property type="entry name" value="FERREDOXIN"/>
    <property type="match status" value="1"/>
</dbReference>
<dbReference type="SUPFAM" id="SSF54862">
    <property type="entry name" value="4Fe-4S ferredoxins"/>
    <property type="match status" value="1"/>
</dbReference>
<accession>A0A1D7VM44</accession>
<dbReference type="Pfam" id="PF13459">
    <property type="entry name" value="Fer4_15"/>
    <property type="match status" value="1"/>
</dbReference>
<dbReference type="AlphaFoldDB" id="A0A1D7VM44"/>
<dbReference type="KEGG" id="slc:SL103_17715"/>
<proteinExistence type="predicted"/>
<dbReference type="GO" id="GO:0046872">
    <property type="term" value="F:metal ion binding"/>
    <property type="evidence" value="ECO:0007669"/>
    <property type="project" value="UniProtKB-KW"/>
</dbReference>
<dbReference type="GO" id="GO:0051538">
    <property type="term" value="F:3 iron, 4 sulfur cluster binding"/>
    <property type="evidence" value="ECO:0007669"/>
    <property type="project" value="UniProtKB-KW"/>
</dbReference>
<evidence type="ECO:0000256" key="2">
    <source>
        <dbReference type="ARBA" id="ARBA00022448"/>
    </source>
</evidence>
<dbReference type="PANTHER" id="PTHR36923">
    <property type="entry name" value="FERREDOXIN"/>
    <property type="match status" value="1"/>
</dbReference>
<organism evidence="8 9">
    <name type="scientific">Streptomyces lydicus</name>
    <dbReference type="NCBI Taxonomy" id="47763"/>
    <lineage>
        <taxon>Bacteria</taxon>
        <taxon>Bacillati</taxon>
        <taxon>Actinomycetota</taxon>
        <taxon>Actinomycetes</taxon>
        <taxon>Kitasatosporales</taxon>
        <taxon>Streptomycetaceae</taxon>
        <taxon>Streptomyces</taxon>
    </lineage>
</organism>
<dbReference type="OrthoDB" id="3215002at2"/>
<dbReference type="RefSeq" id="WP_069569983.1">
    <property type="nucleotide sequence ID" value="NZ_CP017157.1"/>
</dbReference>
<keyword evidence="3" id="KW-0479">Metal-binding</keyword>
<evidence type="ECO:0000256" key="6">
    <source>
        <dbReference type="ARBA" id="ARBA00023014"/>
    </source>
</evidence>
<evidence type="ECO:0000313" key="9">
    <source>
        <dbReference type="Proteomes" id="UP000094094"/>
    </source>
</evidence>
<keyword evidence="6" id="KW-0411">Iron-sulfur</keyword>
<evidence type="ECO:0000256" key="4">
    <source>
        <dbReference type="ARBA" id="ARBA00022982"/>
    </source>
</evidence>
<dbReference type="Gene3D" id="3.30.70.20">
    <property type="match status" value="1"/>
</dbReference>
<keyword evidence="5" id="KW-0408">Iron</keyword>
<name>A0A1D7VM44_9ACTN</name>
<dbReference type="InterPro" id="IPR051269">
    <property type="entry name" value="Fe-S_cluster_ET"/>
</dbReference>